<feature type="compositionally biased region" description="Basic and acidic residues" evidence="1">
    <location>
        <begin position="539"/>
        <end position="563"/>
    </location>
</feature>
<protein>
    <recommendedName>
        <fullName evidence="2">DUF7514 domain-containing protein</fullName>
    </recommendedName>
</protein>
<dbReference type="InterPro" id="IPR055936">
    <property type="entry name" value="DUF7514"/>
</dbReference>
<sequence length="581" mass="66976">MASQTPDTKAFYGYLFEPDRTPTEILDALLRAIAQHIISDIDDTTESTLTPKKLAAYYRAVGGNYDSLFLNMKDAWLSFVFSTLGCQHTLQPIPGDDFQPPSIPALTVRGFVRWQSVELLLSPSIHVPFLQFVVENWDLKHPDTGAPFPAPLLSESLPSEPDEEMKKWYDDRSEMFREHDTPVQETGEPELEPEPKPEPEPEPEPRRKPKSASSSSASRSSPHRPRHMHVSSDESSDDESIVGRRDPRPRGPGGVNYVYAERPASRRHPEPVFSPVFEDNYAPRRRKSLTDPTSPTRRRSPETIRHPPPLRKLSHPKVNPVIISSDTESPSPKLRSKAGYDSDPALHKLPTRPSVRHVQPGYASPRRGYSPNLRPPVERHEDRRKSFPFEGVKDKLMNTVSSILTGTPDRQRSLSRGGSHGSGSNVHIRGDDYGHRPDRLSPDSDDSDYDSFERGRRRRQREWEKEQDRNRLKASGRGKERYDRDRYRDRDGPRDRGDSLRPREKEPERERERDREHIYDDRPLRPHPRRASPYRRMGSHSDIDRRRVPDNWMDVKPDEDIRHGPPRRRRDGPVAYRAGRD</sequence>
<dbReference type="EMBL" id="NLAX01000003">
    <property type="protein sequence ID" value="PKS12703.1"/>
    <property type="molecule type" value="Genomic_DNA"/>
</dbReference>
<dbReference type="STRING" id="41688.A0A2N3NJT5"/>
<gene>
    <name evidence="3" type="ORF">jhhlp_000911</name>
</gene>
<dbReference type="InParanoid" id="A0A2N3NJT5"/>
<dbReference type="Proteomes" id="UP000233524">
    <property type="component" value="Unassembled WGS sequence"/>
</dbReference>
<keyword evidence="4" id="KW-1185">Reference proteome</keyword>
<dbReference type="Pfam" id="PF24355">
    <property type="entry name" value="DUF7514"/>
    <property type="match status" value="1"/>
</dbReference>
<feature type="compositionally biased region" description="Basic and acidic residues" evidence="1">
    <location>
        <begin position="428"/>
        <end position="442"/>
    </location>
</feature>
<dbReference type="PANTHER" id="PTHR39611">
    <property type="entry name" value="HYDROXYPROLINE-RICH GLYCOPROTEIN DZ-HRGP-RELATED"/>
    <property type="match status" value="1"/>
</dbReference>
<evidence type="ECO:0000313" key="4">
    <source>
        <dbReference type="Proteomes" id="UP000233524"/>
    </source>
</evidence>
<evidence type="ECO:0000259" key="2">
    <source>
        <dbReference type="Pfam" id="PF24355"/>
    </source>
</evidence>
<organism evidence="3 4">
    <name type="scientific">Lomentospora prolificans</name>
    <dbReference type="NCBI Taxonomy" id="41688"/>
    <lineage>
        <taxon>Eukaryota</taxon>
        <taxon>Fungi</taxon>
        <taxon>Dikarya</taxon>
        <taxon>Ascomycota</taxon>
        <taxon>Pezizomycotina</taxon>
        <taxon>Sordariomycetes</taxon>
        <taxon>Hypocreomycetidae</taxon>
        <taxon>Microascales</taxon>
        <taxon>Microascaceae</taxon>
        <taxon>Lomentospora</taxon>
    </lineage>
</organism>
<feature type="compositionally biased region" description="Basic and acidic residues" evidence="1">
    <location>
        <begin position="193"/>
        <end position="206"/>
    </location>
</feature>
<dbReference type="OrthoDB" id="5420895at2759"/>
<proteinExistence type="predicted"/>
<feature type="compositionally biased region" description="Basic and acidic residues" evidence="1">
    <location>
        <begin position="461"/>
        <end position="524"/>
    </location>
</feature>
<feature type="compositionally biased region" description="Basic and acidic residues" evidence="1">
    <location>
        <begin position="376"/>
        <end position="396"/>
    </location>
</feature>
<comment type="caution">
    <text evidence="3">The sequence shown here is derived from an EMBL/GenBank/DDBJ whole genome shotgun (WGS) entry which is preliminary data.</text>
</comment>
<feature type="region of interest" description="Disordered" evidence="1">
    <location>
        <begin position="179"/>
        <end position="581"/>
    </location>
</feature>
<evidence type="ECO:0000256" key="1">
    <source>
        <dbReference type="SAM" id="MobiDB-lite"/>
    </source>
</evidence>
<dbReference type="VEuPathDB" id="FungiDB:jhhlp_000911"/>
<evidence type="ECO:0000313" key="3">
    <source>
        <dbReference type="EMBL" id="PKS12703.1"/>
    </source>
</evidence>
<name>A0A2N3NJT5_9PEZI</name>
<feature type="domain" description="DUF7514" evidence="2">
    <location>
        <begin position="13"/>
        <end position="171"/>
    </location>
</feature>
<reference evidence="3 4" key="1">
    <citation type="journal article" date="2017" name="G3 (Bethesda)">
        <title>First Draft Genome Sequence of the Pathogenic Fungus Lomentospora prolificans (Formerly Scedosporium prolificans).</title>
        <authorList>
            <person name="Luo R."/>
            <person name="Zimin A."/>
            <person name="Workman R."/>
            <person name="Fan Y."/>
            <person name="Pertea G."/>
            <person name="Grossman N."/>
            <person name="Wear M.P."/>
            <person name="Jia B."/>
            <person name="Miller H."/>
            <person name="Casadevall A."/>
            <person name="Timp W."/>
            <person name="Zhang S.X."/>
            <person name="Salzberg S.L."/>
        </authorList>
    </citation>
    <scope>NUCLEOTIDE SEQUENCE [LARGE SCALE GENOMIC DNA]</scope>
    <source>
        <strain evidence="3 4">JHH-5317</strain>
    </source>
</reference>
<dbReference type="AlphaFoldDB" id="A0A2N3NJT5"/>
<dbReference type="PANTHER" id="PTHR39611:SF2">
    <property type="entry name" value="HYDROXYPROLINE-RICH GLYCOPROTEIN DZ-HRGP"/>
    <property type="match status" value="1"/>
</dbReference>
<feature type="compositionally biased region" description="Low complexity" evidence="1">
    <location>
        <begin position="211"/>
        <end position="220"/>
    </location>
</feature>
<accession>A0A2N3NJT5</accession>